<sequence length="88" mass="9551">MCLRKPLVAALMVWGSVTPLHAAAAEKVLHVAFSAPETGFDPAKISDIYSSAVIEHIYDPLLTFDYLSRPVKVVPNVTTAMRRSAPTV</sequence>
<accession>A0A447TBT3</accession>
<evidence type="ECO:0000256" key="1">
    <source>
        <dbReference type="SAM" id="SignalP"/>
    </source>
</evidence>
<reference evidence="2 3" key="1">
    <citation type="submission" date="2018-12" db="EMBL/GenBank/DDBJ databases">
        <authorList>
            <consortium name="Pathogen Informatics"/>
        </authorList>
    </citation>
    <scope>NUCLEOTIDE SEQUENCE [LARGE SCALE GENOMIC DNA]</scope>
    <source>
        <strain evidence="2 3">NCTC9695</strain>
    </source>
</reference>
<dbReference type="SUPFAM" id="SSF53850">
    <property type="entry name" value="Periplasmic binding protein-like II"/>
    <property type="match status" value="1"/>
</dbReference>
<evidence type="ECO:0000313" key="3">
    <source>
        <dbReference type="Proteomes" id="UP000275777"/>
    </source>
</evidence>
<proteinExistence type="predicted"/>
<dbReference type="AlphaFoldDB" id="A0A447TBT3"/>
<feature type="signal peptide" evidence="1">
    <location>
        <begin position="1"/>
        <end position="22"/>
    </location>
</feature>
<dbReference type="EMBL" id="LR134182">
    <property type="protein sequence ID" value="VEB42356.1"/>
    <property type="molecule type" value="Genomic_DNA"/>
</dbReference>
<gene>
    <name evidence="2" type="ORF">NCTC9695_02804</name>
</gene>
<evidence type="ECO:0000313" key="2">
    <source>
        <dbReference type="EMBL" id="VEB42356.1"/>
    </source>
</evidence>
<keyword evidence="1" id="KW-0732">Signal</keyword>
<dbReference type="Proteomes" id="UP000275777">
    <property type="component" value="Chromosome"/>
</dbReference>
<dbReference type="Gene3D" id="3.40.190.10">
    <property type="entry name" value="Periplasmic binding protein-like II"/>
    <property type="match status" value="1"/>
</dbReference>
<name>A0A447TBT3_CHRVL</name>
<protein>
    <submittedName>
        <fullName evidence="2">Uncharacterized protein</fullName>
    </submittedName>
</protein>
<organism evidence="2 3">
    <name type="scientific">Chromobacterium violaceum</name>
    <dbReference type="NCBI Taxonomy" id="536"/>
    <lineage>
        <taxon>Bacteria</taxon>
        <taxon>Pseudomonadati</taxon>
        <taxon>Pseudomonadota</taxon>
        <taxon>Betaproteobacteria</taxon>
        <taxon>Neisseriales</taxon>
        <taxon>Chromobacteriaceae</taxon>
        <taxon>Chromobacterium</taxon>
    </lineage>
</organism>
<feature type="chain" id="PRO_5019435618" evidence="1">
    <location>
        <begin position="23"/>
        <end position="88"/>
    </location>
</feature>